<protein>
    <submittedName>
        <fullName evidence="1">Uncharacterized protein</fullName>
    </submittedName>
</protein>
<evidence type="ECO:0000313" key="1">
    <source>
        <dbReference type="EMBL" id="PZX57588.1"/>
    </source>
</evidence>
<gene>
    <name evidence="1" type="ORF">LV84_01716</name>
</gene>
<proteinExistence type="predicted"/>
<comment type="caution">
    <text evidence="1">The sequence shown here is derived from an EMBL/GenBank/DDBJ whole genome shotgun (WGS) entry which is preliminary data.</text>
</comment>
<accession>A0A2W7R9J7</accession>
<name>A0A2W7R9J7_9BACT</name>
<organism evidence="1 2">
    <name type="scientific">Algoriphagus ratkowskyi</name>
    <dbReference type="NCBI Taxonomy" id="57028"/>
    <lineage>
        <taxon>Bacteria</taxon>
        <taxon>Pseudomonadati</taxon>
        <taxon>Bacteroidota</taxon>
        <taxon>Cytophagia</taxon>
        <taxon>Cytophagales</taxon>
        <taxon>Cyclobacteriaceae</taxon>
        <taxon>Algoriphagus</taxon>
    </lineage>
</organism>
<evidence type="ECO:0000313" key="2">
    <source>
        <dbReference type="Proteomes" id="UP000249115"/>
    </source>
</evidence>
<dbReference type="EMBL" id="QKZU01000006">
    <property type="protein sequence ID" value="PZX57588.1"/>
    <property type="molecule type" value="Genomic_DNA"/>
</dbReference>
<sequence length="44" mass="5313">MSNNQHFTKFHGHTLYLILKLTPRFLKKSVWINDFLPDTKKKEP</sequence>
<dbReference type="AlphaFoldDB" id="A0A2W7R9J7"/>
<dbReference type="Proteomes" id="UP000249115">
    <property type="component" value="Unassembled WGS sequence"/>
</dbReference>
<reference evidence="1 2" key="1">
    <citation type="submission" date="2018-06" db="EMBL/GenBank/DDBJ databases">
        <title>Genomic Encyclopedia of Archaeal and Bacterial Type Strains, Phase II (KMG-II): from individual species to whole genera.</title>
        <authorList>
            <person name="Goeker M."/>
        </authorList>
    </citation>
    <scope>NUCLEOTIDE SEQUENCE [LARGE SCALE GENOMIC DNA]</scope>
    <source>
        <strain evidence="1 2">DSM 22686</strain>
    </source>
</reference>